<gene>
    <name evidence="2" type="ORF">ARMSODRAFT_39751</name>
</gene>
<reference evidence="3" key="1">
    <citation type="journal article" date="2017" name="Nat. Ecol. Evol.">
        <title>Genome expansion and lineage-specific genetic innovations in the forest pathogenic fungi Armillaria.</title>
        <authorList>
            <person name="Sipos G."/>
            <person name="Prasanna A.N."/>
            <person name="Walter M.C."/>
            <person name="O'Connor E."/>
            <person name="Balint B."/>
            <person name="Krizsan K."/>
            <person name="Kiss B."/>
            <person name="Hess J."/>
            <person name="Varga T."/>
            <person name="Slot J."/>
            <person name="Riley R."/>
            <person name="Boka B."/>
            <person name="Rigling D."/>
            <person name="Barry K."/>
            <person name="Lee J."/>
            <person name="Mihaltcheva S."/>
            <person name="LaButti K."/>
            <person name="Lipzen A."/>
            <person name="Waldron R."/>
            <person name="Moloney N.M."/>
            <person name="Sperisen C."/>
            <person name="Kredics L."/>
            <person name="Vagvoelgyi C."/>
            <person name="Patrignani A."/>
            <person name="Fitzpatrick D."/>
            <person name="Nagy I."/>
            <person name="Doyle S."/>
            <person name="Anderson J.B."/>
            <person name="Grigoriev I.V."/>
            <person name="Gueldener U."/>
            <person name="Muensterkoetter M."/>
            <person name="Nagy L.G."/>
        </authorList>
    </citation>
    <scope>NUCLEOTIDE SEQUENCE [LARGE SCALE GENOMIC DNA]</scope>
    <source>
        <strain evidence="3">28-4</strain>
    </source>
</reference>
<evidence type="ECO:0000256" key="1">
    <source>
        <dbReference type="SAM" id="MobiDB-lite"/>
    </source>
</evidence>
<accession>A0A2H3C5P4</accession>
<name>A0A2H3C5P4_9AGAR</name>
<organism evidence="2 3">
    <name type="scientific">Armillaria solidipes</name>
    <dbReference type="NCBI Taxonomy" id="1076256"/>
    <lineage>
        <taxon>Eukaryota</taxon>
        <taxon>Fungi</taxon>
        <taxon>Dikarya</taxon>
        <taxon>Basidiomycota</taxon>
        <taxon>Agaricomycotina</taxon>
        <taxon>Agaricomycetes</taxon>
        <taxon>Agaricomycetidae</taxon>
        <taxon>Agaricales</taxon>
        <taxon>Marasmiineae</taxon>
        <taxon>Physalacriaceae</taxon>
        <taxon>Armillaria</taxon>
    </lineage>
</organism>
<evidence type="ECO:0000313" key="2">
    <source>
        <dbReference type="EMBL" id="PBK78401.1"/>
    </source>
</evidence>
<feature type="region of interest" description="Disordered" evidence="1">
    <location>
        <begin position="1"/>
        <end position="80"/>
    </location>
</feature>
<keyword evidence="3" id="KW-1185">Reference proteome</keyword>
<sequence length="174" mass="19147">MSTPLSPGIERSGGAIATADERDGEDMNLDTTGNTVDEEKDTPTQLYHESVHPAKASKRFGLKGSAPYRSPKDNDPFNYEEKYPEDAYCEEMGQNARVFRTYLDERRIYDANMVEEARDGVDVILVFVGRASTFFPVFAVLPGGSILGGGHYVLGPNFAESTSGLCRDVRQPTL</sequence>
<protein>
    <submittedName>
        <fullName evidence="2">Uncharacterized protein</fullName>
    </submittedName>
</protein>
<dbReference type="Proteomes" id="UP000218334">
    <property type="component" value="Unassembled WGS sequence"/>
</dbReference>
<evidence type="ECO:0000313" key="3">
    <source>
        <dbReference type="Proteomes" id="UP000218334"/>
    </source>
</evidence>
<dbReference type="EMBL" id="KZ293415">
    <property type="protein sequence ID" value="PBK78401.1"/>
    <property type="molecule type" value="Genomic_DNA"/>
</dbReference>
<feature type="compositionally biased region" description="Basic and acidic residues" evidence="1">
    <location>
        <begin position="70"/>
        <end position="80"/>
    </location>
</feature>
<dbReference type="AlphaFoldDB" id="A0A2H3C5P4"/>
<proteinExistence type="predicted"/>